<dbReference type="Proteomes" id="UP000186601">
    <property type="component" value="Unassembled WGS sequence"/>
</dbReference>
<dbReference type="EMBL" id="MLYV02000463">
    <property type="protein sequence ID" value="PSR94095.1"/>
    <property type="molecule type" value="Genomic_DNA"/>
</dbReference>
<evidence type="ECO:0000256" key="1">
    <source>
        <dbReference type="SAM" id="MobiDB-lite"/>
    </source>
</evidence>
<feature type="compositionally biased region" description="Low complexity" evidence="1">
    <location>
        <begin position="48"/>
        <end position="58"/>
    </location>
</feature>
<dbReference type="OrthoDB" id="2666783at2759"/>
<dbReference type="STRING" id="98765.A0A2R6PNB0"/>
<proteinExistence type="predicted"/>
<sequence>MSSRRSSLASVNSATGLLRHDSARRGTASADIIRTQSAPKRLFVVNDAATSPSTPRSASHLKGSKYGAMGSPPRGPPLSARAAPRTPTITSAASVPPSLQTSYTQRVQARRQDSQPSPRPLPVPFTNPFLDTLPRNGTPETMVSTTAYQFSRPASQISWSSHTEQYRPLVPLPGAPYAGMNLVNNYPYMVPPITRSYSPDSMYSSQAGYPHYGHYALSPEGLYAHPEIKTTGAKLRTHTATPHSIHSVAPSMDLTDGSIPRTLPQAAHIRGDSDPVYRSYSASPRLYPTEQSYPNPFPLVSQAEVRRFGSVPSVHYHAGHDRTRSDEIRNAAHLAGALGRTPPRSETAVTNPGQWKQLVLSAATGRSI</sequence>
<dbReference type="AlphaFoldDB" id="A0A2R6PNB0"/>
<protein>
    <submittedName>
        <fullName evidence="2">Uncharacterized protein</fullName>
    </submittedName>
</protein>
<keyword evidence="3" id="KW-1185">Reference proteome</keyword>
<comment type="caution">
    <text evidence="2">The sequence shown here is derived from an EMBL/GenBank/DDBJ whole genome shotgun (WGS) entry which is preliminary data.</text>
</comment>
<reference evidence="2 3" key="1">
    <citation type="submission" date="2018-02" db="EMBL/GenBank/DDBJ databases">
        <title>Genome sequence of the basidiomycete white-rot fungus Phlebia centrifuga.</title>
        <authorList>
            <person name="Granchi Z."/>
            <person name="Peng M."/>
            <person name="de Vries R.P."/>
            <person name="Hilden K."/>
            <person name="Makela M.R."/>
            <person name="Grigoriev I."/>
            <person name="Riley R."/>
        </authorList>
    </citation>
    <scope>NUCLEOTIDE SEQUENCE [LARGE SCALE GENOMIC DNA]</scope>
    <source>
        <strain evidence="2 3">FBCC195</strain>
    </source>
</reference>
<name>A0A2R6PNB0_9APHY</name>
<evidence type="ECO:0000313" key="3">
    <source>
        <dbReference type="Proteomes" id="UP000186601"/>
    </source>
</evidence>
<feature type="compositionally biased region" description="Polar residues" evidence="1">
    <location>
        <begin position="87"/>
        <end position="107"/>
    </location>
</feature>
<feature type="compositionally biased region" description="Low complexity" evidence="1">
    <location>
        <begin position="1"/>
        <end position="14"/>
    </location>
</feature>
<accession>A0A2R6PNB0</accession>
<feature type="region of interest" description="Disordered" evidence="1">
    <location>
        <begin position="1"/>
        <end position="136"/>
    </location>
</feature>
<organism evidence="2 3">
    <name type="scientific">Hermanssonia centrifuga</name>
    <dbReference type="NCBI Taxonomy" id="98765"/>
    <lineage>
        <taxon>Eukaryota</taxon>
        <taxon>Fungi</taxon>
        <taxon>Dikarya</taxon>
        <taxon>Basidiomycota</taxon>
        <taxon>Agaricomycotina</taxon>
        <taxon>Agaricomycetes</taxon>
        <taxon>Polyporales</taxon>
        <taxon>Meruliaceae</taxon>
        <taxon>Hermanssonia</taxon>
    </lineage>
</organism>
<evidence type="ECO:0000313" key="2">
    <source>
        <dbReference type="EMBL" id="PSR94095.1"/>
    </source>
</evidence>
<gene>
    <name evidence="2" type="ORF">PHLCEN_2v4523</name>
</gene>